<evidence type="ECO:0000259" key="3">
    <source>
        <dbReference type="PROSITE" id="PS50977"/>
    </source>
</evidence>
<dbReference type="InterPro" id="IPR001647">
    <property type="entry name" value="HTH_TetR"/>
</dbReference>
<dbReference type="Gene3D" id="1.10.357.10">
    <property type="entry name" value="Tetracycline Repressor, domain 2"/>
    <property type="match status" value="1"/>
</dbReference>
<dbReference type="EMBL" id="NMTZ01000002">
    <property type="protein sequence ID" value="PDX85308.1"/>
    <property type="molecule type" value="Genomic_DNA"/>
</dbReference>
<dbReference type="EMBL" id="CYXN01000027">
    <property type="protein sequence ID" value="CUN19456.1"/>
    <property type="molecule type" value="Genomic_DNA"/>
</dbReference>
<dbReference type="AlphaFoldDB" id="A0A173UYS9"/>
<reference evidence="5" key="3">
    <citation type="submission" date="2017-07" db="EMBL/GenBank/DDBJ databases">
        <authorList>
            <person name="Sun Z.S."/>
            <person name="Albrecht U."/>
            <person name="Echele G."/>
            <person name="Lee C.C."/>
        </authorList>
    </citation>
    <scope>NUCLEOTIDE SEQUENCE</scope>
    <source>
        <strain evidence="5">CNCM I 4644</strain>
    </source>
</reference>
<evidence type="ECO:0000256" key="2">
    <source>
        <dbReference type="PROSITE-ProRule" id="PRU00335"/>
    </source>
</evidence>
<dbReference type="Proteomes" id="UP000220480">
    <property type="component" value="Unassembled WGS sequence"/>
</dbReference>
<keyword evidence="1 2" id="KW-0238">DNA-binding</keyword>
<evidence type="ECO:0000313" key="5">
    <source>
        <dbReference type="EMBL" id="PDX85308.1"/>
    </source>
</evidence>
<dbReference type="OrthoDB" id="9810250at2"/>
<proteinExistence type="predicted"/>
<sequence>MGFLDIRIEKTERAIKEAFMELRREKPVEKIRVKELCDRACINKSTFYAHYQDIYALANAMEDEMVHAVVESLPRLTASDVSERTEWLTREMFRAFTAHQAEISVLFSGSRQGLFINRVEQAMCQCIAQTDPTFEADVVRKVVLSFCVQGCYYTFTSYCGQMDEKRLVTLLASIARAAQRIRM</sequence>
<evidence type="ECO:0000313" key="4">
    <source>
        <dbReference type="EMBL" id="CUN19456.1"/>
    </source>
</evidence>
<dbReference type="InterPro" id="IPR009057">
    <property type="entry name" value="Homeodomain-like_sf"/>
</dbReference>
<dbReference type="PANTHER" id="PTHR43479">
    <property type="entry name" value="ACREF/ENVCD OPERON REPRESSOR-RELATED"/>
    <property type="match status" value="1"/>
</dbReference>
<dbReference type="PROSITE" id="PS50977">
    <property type="entry name" value="HTH_TETR_2"/>
    <property type="match status" value="1"/>
</dbReference>
<protein>
    <submittedName>
        <fullName evidence="5">TetR/AcrR family transcriptional regulator</fullName>
    </submittedName>
</protein>
<reference evidence="4 6" key="1">
    <citation type="submission" date="2015-09" db="EMBL/GenBank/DDBJ databases">
        <authorList>
            <consortium name="Pathogen Informatics"/>
        </authorList>
    </citation>
    <scope>NUCLEOTIDE SEQUENCE [LARGE SCALE GENOMIC DNA]</scope>
    <source>
        <strain evidence="4 6">2789STDY5834970</strain>
    </source>
</reference>
<dbReference type="SUPFAM" id="SSF46689">
    <property type="entry name" value="Homeodomain-like"/>
    <property type="match status" value="1"/>
</dbReference>
<name>A0A173UYS9_9FIRM</name>
<dbReference type="GO" id="GO:0003677">
    <property type="term" value="F:DNA binding"/>
    <property type="evidence" value="ECO:0007669"/>
    <property type="project" value="UniProtKB-UniRule"/>
</dbReference>
<evidence type="ECO:0000313" key="6">
    <source>
        <dbReference type="Proteomes" id="UP000095649"/>
    </source>
</evidence>
<dbReference type="Proteomes" id="UP000095649">
    <property type="component" value="Unassembled WGS sequence"/>
</dbReference>
<feature type="DNA-binding region" description="H-T-H motif" evidence="2">
    <location>
        <begin position="32"/>
        <end position="51"/>
    </location>
</feature>
<feature type="domain" description="HTH tetR-type" evidence="3">
    <location>
        <begin position="9"/>
        <end position="69"/>
    </location>
</feature>
<reference evidence="5 7" key="2">
    <citation type="journal article" date="2017" name="Front. Microbiol.">
        <title>New Insights into the Diversity of the Genus Faecalibacterium.</title>
        <authorList>
            <person name="Benevides L."/>
            <person name="Burman S."/>
            <person name="Martin R."/>
            <person name="Robert V."/>
            <person name="Thomas M."/>
            <person name="Miquel S."/>
            <person name="Chain F."/>
            <person name="Sokol H."/>
            <person name="Bermudez-Humaran L.G."/>
            <person name="Morrison M."/>
            <person name="Langella P."/>
            <person name="Azevedo V.A."/>
            <person name="Chatel J.M."/>
            <person name="Soares S."/>
        </authorList>
    </citation>
    <scope>NUCLEOTIDE SEQUENCE [LARGE SCALE GENOMIC DNA]</scope>
    <source>
        <strain evidence="5 7">CNCM I 4644</strain>
    </source>
</reference>
<evidence type="ECO:0000313" key="7">
    <source>
        <dbReference type="Proteomes" id="UP000220480"/>
    </source>
</evidence>
<dbReference type="InterPro" id="IPR050624">
    <property type="entry name" value="HTH-type_Tx_Regulator"/>
</dbReference>
<accession>A0A173UYS9</accession>
<dbReference type="PANTHER" id="PTHR43479:SF7">
    <property type="entry name" value="TETR-FAMILY TRANSCRIPTIONAL REGULATOR"/>
    <property type="match status" value="1"/>
</dbReference>
<organism evidence="4 6">
    <name type="scientific">Faecalibacterium prausnitzii</name>
    <dbReference type="NCBI Taxonomy" id="853"/>
    <lineage>
        <taxon>Bacteria</taxon>
        <taxon>Bacillati</taxon>
        <taxon>Bacillota</taxon>
        <taxon>Clostridia</taxon>
        <taxon>Eubacteriales</taxon>
        <taxon>Oscillospiraceae</taxon>
        <taxon>Faecalibacterium</taxon>
    </lineage>
</organism>
<gene>
    <name evidence="5" type="ORF">CGS59_01625</name>
    <name evidence="4" type="ORF">ERS852582_02376</name>
</gene>
<evidence type="ECO:0000256" key="1">
    <source>
        <dbReference type="ARBA" id="ARBA00023125"/>
    </source>
</evidence>
<dbReference type="RefSeq" id="WP_055186714.1">
    <property type="nucleotide sequence ID" value="NZ_CYXN01000027.1"/>
</dbReference>